<feature type="signal peptide" evidence="1">
    <location>
        <begin position="1"/>
        <end position="22"/>
    </location>
</feature>
<reference evidence="2 3" key="1">
    <citation type="submission" date="2018-05" db="EMBL/GenBank/DDBJ databases">
        <title>Genomic Encyclopedia of Type Strains, Phase IV (KMG-IV): sequencing the most valuable type-strain genomes for metagenomic binning, comparative biology and taxonomic classification.</title>
        <authorList>
            <person name="Goeker M."/>
        </authorList>
    </citation>
    <scope>NUCLEOTIDE SEQUENCE [LARGE SCALE GENOMIC DNA]</scope>
    <source>
        <strain evidence="2 3">JC118</strain>
    </source>
</reference>
<dbReference type="OrthoDB" id="9972576at2"/>
<proteinExistence type="predicted"/>
<gene>
    <name evidence="2" type="ORF">DES51_1125</name>
</gene>
<evidence type="ECO:0000313" key="2">
    <source>
        <dbReference type="EMBL" id="PXX77066.1"/>
    </source>
</evidence>
<evidence type="ECO:0008006" key="4">
    <source>
        <dbReference type="Google" id="ProtNLM"/>
    </source>
</evidence>
<dbReference type="Proteomes" id="UP000247612">
    <property type="component" value="Unassembled WGS sequence"/>
</dbReference>
<dbReference type="AlphaFoldDB" id="A0A318KN14"/>
<comment type="caution">
    <text evidence="2">The sequence shown here is derived from an EMBL/GenBank/DDBJ whole genome shotgun (WGS) entry which is preliminary data.</text>
</comment>
<organism evidence="2 3">
    <name type="scientific">Dielma fastidiosa</name>
    <dbReference type="NCBI Taxonomy" id="1034346"/>
    <lineage>
        <taxon>Bacteria</taxon>
        <taxon>Bacillati</taxon>
        <taxon>Bacillota</taxon>
        <taxon>Erysipelotrichia</taxon>
        <taxon>Erysipelotrichales</taxon>
        <taxon>Erysipelotrichaceae</taxon>
        <taxon>Dielma</taxon>
    </lineage>
</organism>
<accession>A0A318KN14</accession>
<evidence type="ECO:0000313" key="3">
    <source>
        <dbReference type="Proteomes" id="UP000247612"/>
    </source>
</evidence>
<keyword evidence="1" id="KW-0732">Signal</keyword>
<feature type="chain" id="PRO_5039441591" description="Lipoprotein" evidence="1">
    <location>
        <begin position="23"/>
        <end position="135"/>
    </location>
</feature>
<dbReference type="PROSITE" id="PS51257">
    <property type="entry name" value="PROKAR_LIPOPROTEIN"/>
    <property type="match status" value="1"/>
</dbReference>
<dbReference type="STRING" id="1034346.GCA_000313565_00887"/>
<sequence length="135" mass="15205">MMKLYKNIVVCLLAVCFAFALTACNNSESDEFTSLQSFEYHFFPEEYEKEYSEHEKTITLEADTDYQFKVDAACESGTIEISITYENAEETIIVNSSAPCNDKITIPANTTETAYFTISVDSETKGDVVVEVLTR</sequence>
<protein>
    <recommendedName>
        <fullName evidence="4">Lipoprotein</fullName>
    </recommendedName>
</protein>
<dbReference type="EMBL" id="QJKH01000012">
    <property type="protein sequence ID" value="PXX77066.1"/>
    <property type="molecule type" value="Genomic_DNA"/>
</dbReference>
<evidence type="ECO:0000256" key="1">
    <source>
        <dbReference type="SAM" id="SignalP"/>
    </source>
</evidence>
<name>A0A318KN14_9FIRM</name>
<dbReference type="RefSeq" id="WP_147576394.1">
    <property type="nucleotide sequence ID" value="NZ_CABKRQ010000002.1"/>
</dbReference>
<keyword evidence="3" id="KW-1185">Reference proteome</keyword>